<dbReference type="PROSITE" id="PS51186">
    <property type="entry name" value="GNAT"/>
    <property type="match status" value="1"/>
</dbReference>
<dbReference type="EC" id="2.3.1.-" evidence="2"/>
<name>A0AA97F4S1_9SPHN</name>
<accession>A0AA97F4S1</accession>
<dbReference type="CDD" id="cd04301">
    <property type="entry name" value="NAT_SF"/>
    <property type="match status" value="1"/>
</dbReference>
<dbReference type="Proteomes" id="UP001302429">
    <property type="component" value="Chromosome"/>
</dbReference>
<dbReference type="RefSeq" id="WP_317080451.1">
    <property type="nucleotide sequence ID" value="NZ_CP136594.1"/>
</dbReference>
<evidence type="ECO:0000313" key="2">
    <source>
        <dbReference type="EMBL" id="WOE74216.1"/>
    </source>
</evidence>
<dbReference type="InterPro" id="IPR000182">
    <property type="entry name" value="GNAT_dom"/>
</dbReference>
<proteinExistence type="predicted"/>
<feature type="domain" description="N-acetyltransferase" evidence="1">
    <location>
        <begin position="2"/>
        <end position="154"/>
    </location>
</feature>
<evidence type="ECO:0000313" key="3">
    <source>
        <dbReference type="Proteomes" id="UP001302429"/>
    </source>
</evidence>
<dbReference type="SUPFAM" id="SSF55729">
    <property type="entry name" value="Acyl-CoA N-acyltransferases (Nat)"/>
    <property type="match status" value="1"/>
</dbReference>
<dbReference type="Gene3D" id="3.40.630.30">
    <property type="match status" value="1"/>
</dbReference>
<dbReference type="KEGG" id="acoa:RB602_10150"/>
<evidence type="ECO:0000259" key="1">
    <source>
        <dbReference type="PROSITE" id="PS51186"/>
    </source>
</evidence>
<sequence length="173" mass="19128">MTALYPLAQVPPELVEALLDRVFGEDRHNRTAYRVRAGSAQLDALSFAALDDNDYLVGSIQCWPVKLSADNGDEFPMIMVGPVAVDPEHQNIGIGRALMTAMMEAMSANAPLPLVMIGDPEYYGRHFAFSAKRTQQWQLPGPFERERLLIKTIKGLKLPEAATLGPWLHPAKT</sequence>
<organism evidence="2 3">
    <name type="scientific">Alterisphingorhabdus coralli</name>
    <dbReference type="NCBI Taxonomy" id="3071408"/>
    <lineage>
        <taxon>Bacteria</taxon>
        <taxon>Pseudomonadati</taxon>
        <taxon>Pseudomonadota</taxon>
        <taxon>Alphaproteobacteria</taxon>
        <taxon>Sphingomonadales</taxon>
        <taxon>Sphingomonadaceae</taxon>
        <taxon>Alterisphingorhabdus (ex Yan et al. 2024)</taxon>
    </lineage>
</organism>
<dbReference type="AlphaFoldDB" id="A0AA97F4S1"/>
<keyword evidence="3" id="KW-1185">Reference proteome</keyword>
<dbReference type="InterPro" id="IPR016181">
    <property type="entry name" value="Acyl_CoA_acyltransferase"/>
</dbReference>
<reference evidence="2 3" key="1">
    <citation type="submission" date="2023-10" db="EMBL/GenBank/DDBJ databases">
        <title>Complete genome sequence of a Sphingomonadaceae bacterium.</title>
        <authorList>
            <person name="Yan C."/>
        </authorList>
    </citation>
    <scope>NUCLEOTIDE SEQUENCE [LARGE SCALE GENOMIC DNA]</scope>
    <source>
        <strain evidence="2 3">SCSIO 66989</strain>
    </source>
</reference>
<keyword evidence="2" id="KW-0808">Transferase</keyword>
<dbReference type="Pfam" id="PF13527">
    <property type="entry name" value="Acetyltransf_9"/>
    <property type="match status" value="1"/>
</dbReference>
<dbReference type="EMBL" id="CP136594">
    <property type="protein sequence ID" value="WOE74216.1"/>
    <property type="molecule type" value="Genomic_DNA"/>
</dbReference>
<protein>
    <submittedName>
        <fullName evidence="2">N-acetyltransferase</fullName>
        <ecNumber evidence="2">2.3.1.-</ecNumber>
    </submittedName>
</protein>
<gene>
    <name evidence="2" type="ORF">RB602_10150</name>
</gene>
<dbReference type="GO" id="GO:0016747">
    <property type="term" value="F:acyltransferase activity, transferring groups other than amino-acyl groups"/>
    <property type="evidence" value="ECO:0007669"/>
    <property type="project" value="InterPro"/>
</dbReference>
<keyword evidence="2" id="KW-0012">Acyltransferase</keyword>